<organism evidence="1 2">
    <name type="scientific">Hymenobacter metallicola</name>
    <dbReference type="NCBI Taxonomy" id="2563114"/>
    <lineage>
        <taxon>Bacteria</taxon>
        <taxon>Pseudomonadati</taxon>
        <taxon>Bacteroidota</taxon>
        <taxon>Cytophagia</taxon>
        <taxon>Cytophagales</taxon>
        <taxon>Hymenobacteraceae</taxon>
        <taxon>Hymenobacter</taxon>
    </lineage>
</organism>
<gene>
    <name evidence="1" type="ORF">E5K02_05000</name>
</gene>
<name>A0A4Z0QIK1_9BACT</name>
<dbReference type="OrthoDB" id="5496437at2"/>
<evidence type="ECO:0000313" key="2">
    <source>
        <dbReference type="Proteomes" id="UP000298471"/>
    </source>
</evidence>
<dbReference type="Proteomes" id="UP000298471">
    <property type="component" value="Unassembled WGS sequence"/>
</dbReference>
<dbReference type="InterPro" id="IPR015421">
    <property type="entry name" value="PyrdxlP-dep_Trfase_major"/>
</dbReference>
<protein>
    <submittedName>
        <fullName evidence="1">Pyridoxal phosphate-dependent aminotransferase family protein</fullName>
    </submittedName>
</protein>
<dbReference type="Gene3D" id="3.90.1150.10">
    <property type="entry name" value="Aspartate Aminotransferase, domain 1"/>
    <property type="match status" value="1"/>
</dbReference>
<dbReference type="RefSeq" id="WP_135392656.1">
    <property type="nucleotide sequence ID" value="NZ_SRMB01000001.1"/>
</dbReference>
<keyword evidence="1" id="KW-0032">Aminotransferase</keyword>
<dbReference type="GO" id="GO:0008483">
    <property type="term" value="F:transaminase activity"/>
    <property type="evidence" value="ECO:0007669"/>
    <property type="project" value="UniProtKB-KW"/>
</dbReference>
<dbReference type="Gene3D" id="3.40.640.10">
    <property type="entry name" value="Type I PLP-dependent aspartate aminotransferase-like (Major domain)"/>
    <property type="match status" value="1"/>
</dbReference>
<accession>A0A4Z0QIK1</accession>
<keyword evidence="1" id="KW-0808">Transferase</keyword>
<sequence>MVDFTSAHYLGARPLQLPAGLPLSTGRPAALQEPGWHRRVAREVAHRQGLEAGLLAPSSLHLFWDVLALLPRSGVVFIDQAMYPVGQWGAARALLRGLPVVPFSATDLPALARRLHTYRQQGRPAWLLTDGWQLPAEGPAPLARYLELLVPDPQAVLLIDDTQAFGILGRQPTVRAPLGQGGGGCLPFLGLHHPQILTITSLAKGLGVPVAVLGGSRRWLARYEQRSTVRVHTSPVSGWHAWAAGLALQQDARHGAAARQQLTSLLRQFRQEVAAAGLRPRGGWFPVQKLVLPRASASLGLHQLLREQGFQTLLLADRARPTVPQVAFCLRADHCPADLRRLTDLLAHLARHSDWFFPASHPQPLLLP</sequence>
<proteinExistence type="predicted"/>
<evidence type="ECO:0000313" key="1">
    <source>
        <dbReference type="EMBL" id="TGE28821.1"/>
    </source>
</evidence>
<keyword evidence="2" id="KW-1185">Reference proteome</keyword>
<reference evidence="1 2" key="1">
    <citation type="submission" date="2019-04" db="EMBL/GenBank/DDBJ databases">
        <authorList>
            <person name="Feng G."/>
            <person name="Zhang J."/>
            <person name="Zhu H."/>
        </authorList>
    </citation>
    <scope>NUCLEOTIDE SEQUENCE [LARGE SCALE GENOMIC DNA]</scope>
    <source>
        <strain evidence="1 2">9PBR-1</strain>
    </source>
</reference>
<dbReference type="AlphaFoldDB" id="A0A4Z0QIK1"/>
<dbReference type="InterPro" id="IPR015424">
    <property type="entry name" value="PyrdxlP-dep_Trfase"/>
</dbReference>
<comment type="caution">
    <text evidence="1">The sequence shown here is derived from an EMBL/GenBank/DDBJ whole genome shotgun (WGS) entry which is preliminary data.</text>
</comment>
<dbReference type="EMBL" id="SRMB01000001">
    <property type="protein sequence ID" value="TGE28821.1"/>
    <property type="molecule type" value="Genomic_DNA"/>
</dbReference>
<dbReference type="InterPro" id="IPR015422">
    <property type="entry name" value="PyrdxlP-dep_Trfase_small"/>
</dbReference>
<dbReference type="SUPFAM" id="SSF53383">
    <property type="entry name" value="PLP-dependent transferases"/>
    <property type="match status" value="1"/>
</dbReference>